<accession>A0A346CL84</accession>
<reference evidence="2" key="1">
    <citation type="submission" date="2018-06" db="EMBL/GenBank/DDBJ databases">
        <title>Development of a Molecular Serotyping Scheme and a Multiplexed Luminex-Based Array for Providencia.</title>
        <authorList>
            <person name="Du Y."/>
            <person name="Liu B."/>
        </authorList>
    </citation>
    <scope>NUCLEOTIDE SEQUENCE</scope>
</reference>
<dbReference type="GO" id="GO:0016758">
    <property type="term" value="F:hexosyltransferase activity"/>
    <property type="evidence" value="ECO:0007669"/>
    <property type="project" value="UniProtKB-ARBA"/>
</dbReference>
<proteinExistence type="predicted"/>
<gene>
    <name evidence="2" type="primary">gt2</name>
</gene>
<keyword evidence="2" id="KW-0808">Transferase</keyword>
<dbReference type="RefSeq" id="WP_051459637.1">
    <property type="nucleotide sequence ID" value="NZ_CABKTF010000006.1"/>
</dbReference>
<name>A0A346CL84_9GAMM</name>
<dbReference type="Pfam" id="PF00535">
    <property type="entry name" value="Glycos_transf_2"/>
    <property type="match status" value="1"/>
</dbReference>
<dbReference type="InterPro" id="IPR001173">
    <property type="entry name" value="Glyco_trans_2-like"/>
</dbReference>
<evidence type="ECO:0000313" key="2">
    <source>
        <dbReference type="EMBL" id="AXL96358.1"/>
    </source>
</evidence>
<organism evidence="2">
    <name type="scientific">Providencia alcalifaciens</name>
    <dbReference type="NCBI Taxonomy" id="126385"/>
    <lineage>
        <taxon>Bacteria</taxon>
        <taxon>Pseudomonadati</taxon>
        <taxon>Pseudomonadota</taxon>
        <taxon>Gammaproteobacteria</taxon>
        <taxon>Enterobacterales</taxon>
        <taxon>Morganellaceae</taxon>
        <taxon>Providencia</taxon>
    </lineage>
</organism>
<dbReference type="PANTHER" id="PTHR22916">
    <property type="entry name" value="GLYCOSYLTRANSFERASE"/>
    <property type="match status" value="1"/>
</dbReference>
<dbReference type="AlphaFoldDB" id="A0A346CL84"/>
<feature type="domain" description="Glycosyltransferase 2-like" evidence="1">
    <location>
        <begin position="9"/>
        <end position="168"/>
    </location>
</feature>
<evidence type="ECO:0000259" key="1">
    <source>
        <dbReference type="Pfam" id="PF00535"/>
    </source>
</evidence>
<sequence>MNIDNELISVCIPTYNVENYIVQCIDSILAQTYPNLEIIICDDASTDNTLKILYNKYNHLNNVTILRNPTNQGVAYTRNKILSHSNGAYIALMDSDDICMPNRLRIQFDALNTGEFDFCTTDAYLINMDNSKIIGYWKTPTSVEVLKDLLCVKIPFPQPSVMVRRTFFEKYSYDEKEMSEDYKLWTEAVSDINFISISKPLLKVRINPTSVSKLKTEPLFESAHKIRVQWIIKNYFNLTNIQINALQASFSHNNSRNYDSLKCTKEILYKIYLKNKRLEVSEQFQDQIFWLCLKHAHLSYKVPFLFFSSFLTFKNNIKIKKIIIISLLSIFKIKYESNTYKKIKKILRK</sequence>
<dbReference type="Gene3D" id="3.90.550.10">
    <property type="entry name" value="Spore Coat Polysaccharide Biosynthesis Protein SpsA, Chain A"/>
    <property type="match status" value="1"/>
</dbReference>
<dbReference type="CDD" id="cd00761">
    <property type="entry name" value="Glyco_tranf_GTA_type"/>
    <property type="match status" value="1"/>
</dbReference>
<dbReference type="EMBL" id="MH444262">
    <property type="protein sequence ID" value="AXL96358.1"/>
    <property type="molecule type" value="Genomic_DNA"/>
</dbReference>
<dbReference type="PANTHER" id="PTHR22916:SF3">
    <property type="entry name" value="UDP-GLCNAC:BETAGAL BETA-1,3-N-ACETYLGLUCOSAMINYLTRANSFERASE-LIKE PROTEIN 1"/>
    <property type="match status" value="1"/>
</dbReference>
<dbReference type="InterPro" id="IPR029044">
    <property type="entry name" value="Nucleotide-diphossugar_trans"/>
</dbReference>
<dbReference type="SUPFAM" id="SSF53448">
    <property type="entry name" value="Nucleotide-diphospho-sugar transferases"/>
    <property type="match status" value="1"/>
</dbReference>
<protein>
    <submittedName>
        <fullName evidence="2">Glycosyl transferase family 2</fullName>
    </submittedName>
</protein>